<dbReference type="InterPro" id="IPR019108">
    <property type="entry name" value="Caa3_assmbl_CtaG-rel"/>
</dbReference>
<proteinExistence type="predicted"/>
<feature type="transmembrane region" description="Helical" evidence="6">
    <location>
        <begin position="127"/>
        <end position="146"/>
    </location>
</feature>
<comment type="caution">
    <text evidence="7">The sequence shown here is derived from an EMBL/GenBank/DDBJ whole genome shotgun (WGS) entry which is preliminary data.</text>
</comment>
<organism evidence="7 8">
    <name type="scientific">Cerasibacillus terrae</name>
    <dbReference type="NCBI Taxonomy" id="2498845"/>
    <lineage>
        <taxon>Bacteria</taxon>
        <taxon>Bacillati</taxon>
        <taxon>Bacillota</taxon>
        <taxon>Bacilli</taxon>
        <taxon>Bacillales</taxon>
        <taxon>Bacillaceae</taxon>
        <taxon>Cerasibacillus</taxon>
    </lineage>
</organism>
<evidence type="ECO:0000256" key="4">
    <source>
        <dbReference type="ARBA" id="ARBA00022989"/>
    </source>
</evidence>
<feature type="transmembrane region" description="Helical" evidence="6">
    <location>
        <begin position="92"/>
        <end position="115"/>
    </location>
</feature>
<keyword evidence="5 6" id="KW-0472">Membrane</keyword>
<feature type="transmembrane region" description="Helical" evidence="6">
    <location>
        <begin position="20"/>
        <end position="39"/>
    </location>
</feature>
<dbReference type="EMBL" id="VDUW01000002">
    <property type="protein sequence ID" value="TXL66817.1"/>
    <property type="molecule type" value="Genomic_DNA"/>
</dbReference>
<keyword evidence="8" id="KW-1185">Reference proteome</keyword>
<feature type="transmembrane region" description="Helical" evidence="6">
    <location>
        <begin position="60"/>
        <end position="80"/>
    </location>
</feature>
<dbReference type="Proteomes" id="UP000321574">
    <property type="component" value="Unassembled WGS sequence"/>
</dbReference>
<evidence type="ECO:0000256" key="2">
    <source>
        <dbReference type="ARBA" id="ARBA00022475"/>
    </source>
</evidence>
<dbReference type="OrthoDB" id="128422at2"/>
<dbReference type="AlphaFoldDB" id="A0A5C8P0J4"/>
<comment type="subcellular location">
    <subcellularLocation>
        <location evidence="1">Cell membrane</location>
        <topology evidence="1">Multi-pass membrane protein</topology>
    </subcellularLocation>
</comment>
<keyword evidence="2" id="KW-1003">Cell membrane</keyword>
<evidence type="ECO:0000313" key="8">
    <source>
        <dbReference type="Proteomes" id="UP000321574"/>
    </source>
</evidence>
<feature type="transmembrane region" description="Helical" evidence="6">
    <location>
        <begin position="253"/>
        <end position="275"/>
    </location>
</feature>
<accession>A0A5C8P0J4</accession>
<keyword evidence="4 6" id="KW-1133">Transmembrane helix</keyword>
<evidence type="ECO:0000256" key="6">
    <source>
        <dbReference type="SAM" id="Phobius"/>
    </source>
</evidence>
<sequence>MEGSILMITLLLGEATWNIPLLWLIVGIVCLYGYGLFWHMKTSNEMKDRTWKRQFYTQSAYFLLGMSLLYFLYGSPILAISNLSFSFHMIHMSIFLFIVPPLLLLGIPFLLYHPIVNTPLVKKVGKLFPPIYSLYGFAFLLFIYHFPPIIGSISQYPFIQNGYMIGLFLLSLRSWWPIISPDGVARLSKKNMKKYAFKSVLLVTPACLFFIVSAWLEGASNPLLAELSEHVCLPPETSTSILPAPFHTKYDQVAAGLFMMGLHKIALTVGCKLGNKKDVHLKLKKGRRDVVK</sequence>
<gene>
    <name evidence="7" type="ORF">FHP05_05450</name>
</gene>
<feature type="transmembrane region" description="Helical" evidence="6">
    <location>
        <begin position="196"/>
        <end position="216"/>
    </location>
</feature>
<evidence type="ECO:0000256" key="3">
    <source>
        <dbReference type="ARBA" id="ARBA00022692"/>
    </source>
</evidence>
<name>A0A5C8P0J4_9BACI</name>
<evidence type="ECO:0008006" key="9">
    <source>
        <dbReference type="Google" id="ProtNLM"/>
    </source>
</evidence>
<dbReference type="GO" id="GO:0005886">
    <property type="term" value="C:plasma membrane"/>
    <property type="evidence" value="ECO:0007669"/>
    <property type="project" value="UniProtKB-SubCell"/>
</dbReference>
<evidence type="ECO:0000256" key="1">
    <source>
        <dbReference type="ARBA" id="ARBA00004651"/>
    </source>
</evidence>
<protein>
    <recommendedName>
        <fullName evidence="9">Cytochrome c oxidase assembly factor CtaG</fullName>
    </recommendedName>
</protein>
<dbReference type="Pfam" id="PF09678">
    <property type="entry name" value="Caa3_CtaG"/>
    <property type="match status" value="1"/>
</dbReference>
<keyword evidence="3 6" id="KW-0812">Transmembrane</keyword>
<reference evidence="7 8" key="1">
    <citation type="submission" date="2019-06" db="EMBL/GenBank/DDBJ databases">
        <title>Cerasibacillus sp. nov., isolated from maize field.</title>
        <authorList>
            <person name="Lin S.-Y."/>
            <person name="Tsai C.-F."/>
            <person name="Young C.-C."/>
        </authorList>
    </citation>
    <scope>NUCLEOTIDE SEQUENCE [LARGE SCALE GENOMIC DNA]</scope>
    <source>
        <strain evidence="7 8">CC-CFT480</strain>
    </source>
</reference>
<evidence type="ECO:0000313" key="7">
    <source>
        <dbReference type="EMBL" id="TXL66817.1"/>
    </source>
</evidence>
<feature type="transmembrane region" description="Helical" evidence="6">
    <location>
        <begin position="158"/>
        <end position="176"/>
    </location>
</feature>
<evidence type="ECO:0000256" key="5">
    <source>
        <dbReference type="ARBA" id="ARBA00023136"/>
    </source>
</evidence>